<dbReference type="RefSeq" id="WP_126334419.1">
    <property type="nucleotide sequence ID" value="NZ_AP022604.1"/>
</dbReference>
<keyword evidence="5" id="KW-1185">Reference proteome</keyword>
<evidence type="ECO:0000256" key="1">
    <source>
        <dbReference type="ARBA" id="ARBA00023122"/>
    </source>
</evidence>
<dbReference type="InterPro" id="IPR046342">
    <property type="entry name" value="CBS_dom_sf"/>
</dbReference>
<dbReference type="Pfam" id="PF00571">
    <property type="entry name" value="CBS"/>
    <property type="match status" value="2"/>
</dbReference>
<proteinExistence type="predicted"/>
<dbReference type="AlphaFoldDB" id="A0A448I821"/>
<dbReference type="SMART" id="SM00116">
    <property type="entry name" value="CBS"/>
    <property type="match status" value="2"/>
</dbReference>
<evidence type="ECO:0000256" key="2">
    <source>
        <dbReference type="PROSITE-ProRule" id="PRU00703"/>
    </source>
</evidence>
<evidence type="ECO:0000313" key="5">
    <source>
        <dbReference type="Proteomes" id="UP000282551"/>
    </source>
</evidence>
<dbReference type="PANTHER" id="PTHR43080">
    <property type="entry name" value="CBS DOMAIN-CONTAINING PROTEIN CBSX3, MITOCHONDRIAL"/>
    <property type="match status" value="1"/>
</dbReference>
<dbReference type="InterPro" id="IPR000644">
    <property type="entry name" value="CBS_dom"/>
</dbReference>
<keyword evidence="1 2" id="KW-0129">CBS domain</keyword>
<dbReference type="SUPFAM" id="SSF54631">
    <property type="entry name" value="CBS-domain pair"/>
    <property type="match status" value="1"/>
</dbReference>
<organism evidence="4 5">
    <name type="scientific">Mycolicibacterium chitae</name>
    <name type="common">Mycobacterium chitae</name>
    <dbReference type="NCBI Taxonomy" id="1792"/>
    <lineage>
        <taxon>Bacteria</taxon>
        <taxon>Bacillati</taxon>
        <taxon>Actinomycetota</taxon>
        <taxon>Actinomycetes</taxon>
        <taxon>Mycobacteriales</taxon>
        <taxon>Mycobacteriaceae</taxon>
        <taxon>Mycolicibacterium</taxon>
    </lineage>
</organism>
<dbReference type="PANTHER" id="PTHR43080:SF2">
    <property type="entry name" value="CBS DOMAIN-CONTAINING PROTEIN"/>
    <property type="match status" value="1"/>
</dbReference>
<sequence length="139" mass="14208">MTSIPAAGSIVIADITGDAVVRIPTGASVLAAAEALVAHDVGVVVVGDEVRPVALISERDIVRAVAAARDLATTPATEVASSNLVWCAPDTTVEQAALRMADKHIRHLLVGDEGAVSAIVSARDLLGVYASEAVRADFD</sequence>
<dbReference type="InterPro" id="IPR051257">
    <property type="entry name" value="Diverse_CBS-Domain"/>
</dbReference>
<dbReference type="Gene3D" id="3.10.580.10">
    <property type="entry name" value="CBS-domain"/>
    <property type="match status" value="1"/>
</dbReference>
<dbReference type="PROSITE" id="PS51371">
    <property type="entry name" value="CBS"/>
    <property type="match status" value="1"/>
</dbReference>
<gene>
    <name evidence="4" type="ORF">NCTC10485_02938</name>
</gene>
<name>A0A448I821_MYCCI</name>
<accession>A0A448I821</accession>
<reference evidence="4 5" key="1">
    <citation type="submission" date="2018-12" db="EMBL/GenBank/DDBJ databases">
        <authorList>
            <consortium name="Pathogen Informatics"/>
        </authorList>
    </citation>
    <scope>NUCLEOTIDE SEQUENCE [LARGE SCALE GENOMIC DNA]</scope>
    <source>
        <strain evidence="4 5">NCTC10485</strain>
    </source>
</reference>
<evidence type="ECO:0000313" key="4">
    <source>
        <dbReference type="EMBL" id="VEG48638.1"/>
    </source>
</evidence>
<dbReference type="Proteomes" id="UP000282551">
    <property type="component" value="Chromosome"/>
</dbReference>
<protein>
    <submittedName>
        <fullName evidence="4">Signal-transduction protein</fullName>
    </submittedName>
</protein>
<evidence type="ECO:0000259" key="3">
    <source>
        <dbReference type="PROSITE" id="PS51371"/>
    </source>
</evidence>
<dbReference type="OrthoDB" id="4732310at2"/>
<dbReference type="EMBL" id="LR134355">
    <property type="protein sequence ID" value="VEG48638.1"/>
    <property type="molecule type" value="Genomic_DNA"/>
</dbReference>
<feature type="domain" description="CBS" evidence="3">
    <location>
        <begin position="80"/>
        <end position="138"/>
    </location>
</feature>